<keyword evidence="5" id="KW-1185">Reference proteome</keyword>
<dbReference type="InterPro" id="IPR016181">
    <property type="entry name" value="Acyl_CoA_acyltransferase"/>
</dbReference>
<comment type="caution">
    <text evidence="4">The sequence shown here is derived from an EMBL/GenBank/DDBJ whole genome shotgun (WGS) entry which is preliminary data.</text>
</comment>
<evidence type="ECO:0000313" key="5">
    <source>
        <dbReference type="Proteomes" id="UP000264702"/>
    </source>
</evidence>
<sequence length="167" mass="18378">MPVIRPITLDDAAAYRAVRLEALQDSPSAFGSTWTRESQFTDEEWLQRARNMSGSRGIGYLSMDNGVPCGIAGAFFDEQDPLTMHIVSVWVAPAYRRTGVARDLLDAILLQARARGVRHLLLMVTSSNAGALAFYQSCGFTFTGRTEPYPNDPALIEYEMSRPVTAG</sequence>
<dbReference type="CDD" id="cd04301">
    <property type="entry name" value="NAT_SF"/>
    <property type="match status" value="1"/>
</dbReference>
<dbReference type="SUPFAM" id="SSF55729">
    <property type="entry name" value="Acyl-CoA N-acyltransferases (Nat)"/>
    <property type="match status" value="1"/>
</dbReference>
<protein>
    <submittedName>
        <fullName evidence="4">GNAT family N-acetyltransferase</fullName>
    </submittedName>
</protein>
<gene>
    <name evidence="4" type="ORF">D0Y96_10000</name>
</gene>
<evidence type="ECO:0000256" key="1">
    <source>
        <dbReference type="ARBA" id="ARBA00022679"/>
    </source>
</evidence>
<proteinExistence type="predicted"/>
<dbReference type="GO" id="GO:0016747">
    <property type="term" value="F:acyltransferase activity, transferring groups other than amino-acyl groups"/>
    <property type="evidence" value="ECO:0007669"/>
    <property type="project" value="InterPro"/>
</dbReference>
<keyword evidence="1 4" id="KW-0808">Transferase</keyword>
<name>A0A372IPZ2_9BACT</name>
<dbReference type="Gene3D" id="3.40.630.30">
    <property type="match status" value="1"/>
</dbReference>
<feature type="domain" description="N-acetyltransferase" evidence="3">
    <location>
        <begin position="2"/>
        <end position="165"/>
    </location>
</feature>
<evidence type="ECO:0000313" key="4">
    <source>
        <dbReference type="EMBL" id="RFU17032.1"/>
    </source>
</evidence>
<reference evidence="4 5" key="1">
    <citation type="submission" date="2018-08" db="EMBL/GenBank/DDBJ databases">
        <title>Acidipila sp. 4G-K13, an acidobacterium isolated from forest soil.</title>
        <authorList>
            <person name="Gao Z.-H."/>
            <person name="Qiu L.-H."/>
        </authorList>
    </citation>
    <scope>NUCLEOTIDE SEQUENCE [LARGE SCALE GENOMIC DNA]</scope>
    <source>
        <strain evidence="4 5">4G-K13</strain>
    </source>
</reference>
<dbReference type="InterPro" id="IPR050832">
    <property type="entry name" value="Bact_Acetyltransf"/>
</dbReference>
<dbReference type="EMBL" id="QVQT01000003">
    <property type="protein sequence ID" value="RFU17032.1"/>
    <property type="molecule type" value="Genomic_DNA"/>
</dbReference>
<dbReference type="OrthoDB" id="9127144at2"/>
<dbReference type="PROSITE" id="PS51186">
    <property type="entry name" value="GNAT"/>
    <property type="match status" value="1"/>
</dbReference>
<dbReference type="InterPro" id="IPR000182">
    <property type="entry name" value="GNAT_dom"/>
</dbReference>
<keyword evidence="2" id="KW-0012">Acyltransferase</keyword>
<dbReference type="RefSeq" id="WP_117299253.1">
    <property type="nucleotide sequence ID" value="NZ_QVQT02000003.1"/>
</dbReference>
<dbReference type="Proteomes" id="UP000264702">
    <property type="component" value="Unassembled WGS sequence"/>
</dbReference>
<dbReference type="Pfam" id="PF00583">
    <property type="entry name" value="Acetyltransf_1"/>
    <property type="match status" value="1"/>
</dbReference>
<evidence type="ECO:0000256" key="2">
    <source>
        <dbReference type="ARBA" id="ARBA00023315"/>
    </source>
</evidence>
<dbReference type="AlphaFoldDB" id="A0A372IPZ2"/>
<dbReference type="PANTHER" id="PTHR43877:SF2">
    <property type="entry name" value="AMINOALKYLPHOSPHONATE N-ACETYLTRANSFERASE-RELATED"/>
    <property type="match status" value="1"/>
</dbReference>
<evidence type="ECO:0000259" key="3">
    <source>
        <dbReference type="PROSITE" id="PS51186"/>
    </source>
</evidence>
<organism evidence="4 5">
    <name type="scientific">Paracidobacterium acidisoli</name>
    <dbReference type="NCBI Taxonomy" id="2303751"/>
    <lineage>
        <taxon>Bacteria</taxon>
        <taxon>Pseudomonadati</taxon>
        <taxon>Acidobacteriota</taxon>
        <taxon>Terriglobia</taxon>
        <taxon>Terriglobales</taxon>
        <taxon>Acidobacteriaceae</taxon>
        <taxon>Paracidobacterium</taxon>
    </lineage>
</organism>
<dbReference type="PANTHER" id="PTHR43877">
    <property type="entry name" value="AMINOALKYLPHOSPHONATE N-ACETYLTRANSFERASE-RELATED-RELATED"/>
    <property type="match status" value="1"/>
</dbReference>
<accession>A0A372IPZ2</accession>